<dbReference type="InterPro" id="IPR043717">
    <property type="entry name" value="DUF5658"/>
</dbReference>
<dbReference type="EMBL" id="FCOK02000015">
    <property type="protein sequence ID" value="SAL32392.1"/>
    <property type="molecule type" value="Genomic_DNA"/>
</dbReference>
<dbReference type="Proteomes" id="UP000054683">
    <property type="component" value="Unassembled WGS sequence"/>
</dbReference>
<organism evidence="3 4">
    <name type="scientific">Caballeronia udeis</name>
    <dbReference type="NCBI Taxonomy" id="1232866"/>
    <lineage>
        <taxon>Bacteria</taxon>
        <taxon>Pseudomonadati</taxon>
        <taxon>Pseudomonadota</taxon>
        <taxon>Betaproteobacteria</taxon>
        <taxon>Burkholderiales</taxon>
        <taxon>Burkholderiaceae</taxon>
        <taxon>Caballeronia</taxon>
    </lineage>
</organism>
<protein>
    <recommendedName>
        <fullName evidence="2">DUF5658 domain-containing protein</fullName>
    </recommendedName>
</protein>
<keyword evidence="1" id="KW-0472">Membrane</keyword>
<dbReference type="RefSeq" id="WP_062085467.1">
    <property type="nucleotide sequence ID" value="NZ_FCOK02000015.1"/>
</dbReference>
<evidence type="ECO:0000313" key="3">
    <source>
        <dbReference type="EMBL" id="SAL32392.1"/>
    </source>
</evidence>
<feature type="transmembrane region" description="Helical" evidence="1">
    <location>
        <begin position="53"/>
        <end position="77"/>
    </location>
</feature>
<dbReference type="OrthoDB" id="9005495at2"/>
<evidence type="ECO:0000256" key="1">
    <source>
        <dbReference type="SAM" id="Phobius"/>
    </source>
</evidence>
<keyword evidence="1" id="KW-1133">Transmembrane helix</keyword>
<gene>
    <name evidence="3" type="ORF">AWB69_02818</name>
</gene>
<feature type="transmembrane region" description="Helical" evidence="1">
    <location>
        <begin position="89"/>
        <end position="109"/>
    </location>
</feature>
<evidence type="ECO:0000259" key="2">
    <source>
        <dbReference type="Pfam" id="PF18902"/>
    </source>
</evidence>
<feature type="domain" description="DUF5658" evidence="2">
    <location>
        <begin position="21"/>
        <end position="107"/>
    </location>
</feature>
<evidence type="ECO:0000313" key="4">
    <source>
        <dbReference type="Proteomes" id="UP000054683"/>
    </source>
</evidence>
<dbReference type="Pfam" id="PF18902">
    <property type="entry name" value="DUF5658"/>
    <property type="match status" value="1"/>
</dbReference>
<accession>A0A158GK33</accession>
<name>A0A158GK33_9BURK</name>
<sequence length="110" mass="12515">MTRDQSLKTVLGNRTPILLGAVAVLQVLDWHSTLIAPRGRFETNKLLNWLSQWMGFALVISIVKLFFIAILFVGFLYWRKHKGVYDFEFTVCLCVSALVYSAVVVNNYAS</sequence>
<dbReference type="AlphaFoldDB" id="A0A158GK33"/>
<reference evidence="3 4" key="1">
    <citation type="submission" date="2016-01" db="EMBL/GenBank/DDBJ databases">
        <authorList>
            <person name="Oliw E.H."/>
        </authorList>
    </citation>
    <scope>NUCLEOTIDE SEQUENCE [LARGE SCALE GENOMIC DNA]</scope>
    <source>
        <strain evidence="3">LMG 27134</strain>
    </source>
</reference>
<keyword evidence="1" id="KW-0812">Transmembrane</keyword>
<proteinExistence type="predicted"/>